<feature type="transmembrane region" description="Helical" evidence="10">
    <location>
        <begin position="7"/>
        <end position="23"/>
    </location>
</feature>
<dbReference type="CDD" id="cd20070">
    <property type="entry name" value="5TM_YidC_Alb3"/>
    <property type="match status" value="1"/>
</dbReference>
<evidence type="ECO:0000256" key="5">
    <source>
        <dbReference type="ARBA" id="ARBA00022927"/>
    </source>
</evidence>
<comment type="caution">
    <text evidence="12">The sequence shown here is derived from an EMBL/GenBank/DDBJ whole genome shotgun (WGS) entry which is preliminary data.</text>
</comment>
<dbReference type="Proteomes" id="UP000230208">
    <property type="component" value="Unassembled WGS sequence"/>
</dbReference>
<dbReference type="PANTHER" id="PTHR12428">
    <property type="entry name" value="OXA1"/>
    <property type="match status" value="1"/>
</dbReference>
<dbReference type="AlphaFoldDB" id="A0A2H0R614"/>
<evidence type="ECO:0000313" key="12">
    <source>
        <dbReference type="EMBL" id="PIR41943.1"/>
    </source>
</evidence>
<evidence type="ECO:0000256" key="8">
    <source>
        <dbReference type="ARBA" id="ARBA00023186"/>
    </source>
</evidence>
<dbReference type="GO" id="GO:0051205">
    <property type="term" value="P:protein insertion into membrane"/>
    <property type="evidence" value="ECO:0007669"/>
    <property type="project" value="TreeGrafter"/>
</dbReference>
<dbReference type="PANTHER" id="PTHR12428:SF65">
    <property type="entry name" value="CYTOCHROME C OXIDASE ASSEMBLY PROTEIN COX18, MITOCHONDRIAL"/>
    <property type="match status" value="1"/>
</dbReference>
<evidence type="ECO:0000256" key="1">
    <source>
        <dbReference type="ARBA" id="ARBA00004651"/>
    </source>
</evidence>
<evidence type="ECO:0000259" key="11">
    <source>
        <dbReference type="Pfam" id="PF02096"/>
    </source>
</evidence>
<gene>
    <name evidence="12" type="ORF">COV30_00985</name>
</gene>
<feature type="domain" description="Membrane insertase YidC/Oxa/ALB C-terminal" evidence="11">
    <location>
        <begin position="28"/>
        <end position="227"/>
    </location>
</feature>
<evidence type="ECO:0000313" key="13">
    <source>
        <dbReference type="Proteomes" id="UP000230208"/>
    </source>
</evidence>
<protein>
    <recommendedName>
        <fullName evidence="11">Membrane insertase YidC/Oxa/ALB C-terminal domain-containing protein</fullName>
    </recommendedName>
</protein>
<feature type="transmembrane region" description="Helical" evidence="10">
    <location>
        <begin position="190"/>
        <end position="213"/>
    </location>
</feature>
<dbReference type="InterPro" id="IPR047196">
    <property type="entry name" value="YidC_ALB_C"/>
</dbReference>
<keyword evidence="4 9" id="KW-0812">Transmembrane</keyword>
<dbReference type="GO" id="GO:0005886">
    <property type="term" value="C:plasma membrane"/>
    <property type="evidence" value="ECO:0007669"/>
    <property type="project" value="UniProtKB-SubCell"/>
</dbReference>
<dbReference type="EMBL" id="PCXP01000015">
    <property type="protein sequence ID" value="PIR41943.1"/>
    <property type="molecule type" value="Genomic_DNA"/>
</dbReference>
<evidence type="ECO:0000256" key="2">
    <source>
        <dbReference type="ARBA" id="ARBA00022448"/>
    </source>
</evidence>
<keyword evidence="6 10" id="KW-1133">Transmembrane helix</keyword>
<dbReference type="InterPro" id="IPR001708">
    <property type="entry name" value="YidC/ALB3/OXA1/COX18"/>
</dbReference>
<keyword evidence="2" id="KW-0813">Transport</keyword>
<feature type="transmembrane region" description="Helical" evidence="10">
    <location>
        <begin position="141"/>
        <end position="163"/>
    </location>
</feature>
<accession>A0A2H0R614</accession>
<comment type="similarity">
    <text evidence="9">Belongs to the OXA1/ALB3/YidC family.</text>
</comment>
<evidence type="ECO:0000256" key="3">
    <source>
        <dbReference type="ARBA" id="ARBA00022475"/>
    </source>
</evidence>
<keyword evidence="7 10" id="KW-0472">Membrane</keyword>
<sequence length="231" mass="25952">MSIFNELLFRPLFNITVFLYNILPWNDFGLAIVVLTVLIKLVFLPLTVKSIRSQKKLSQLNPKISEIKEKYKKDAKMQSEMTLALYRENGINPLAGCLPLLIQIPILIGLYQAFIVGLKPESLGMLYSFVKDPGFINQTSFWFINIGSKMPVLAIIAGGLQFVQSKKNSAQMQAAGGAAPSMKALNSQMLYFFPIMVVVIGWNLPAGLLLYWLSTTIFSIVEQKYAHRIND</sequence>
<keyword evidence="8" id="KW-0143">Chaperone</keyword>
<dbReference type="NCBIfam" id="TIGR03592">
    <property type="entry name" value="yidC_oxa1_cterm"/>
    <property type="match status" value="1"/>
</dbReference>
<evidence type="ECO:0000256" key="10">
    <source>
        <dbReference type="SAM" id="Phobius"/>
    </source>
</evidence>
<dbReference type="Pfam" id="PF02096">
    <property type="entry name" value="60KD_IMP"/>
    <property type="match status" value="1"/>
</dbReference>
<organism evidence="12 13">
    <name type="scientific">Candidatus Yanofskybacteria bacterium CG10_big_fil_rev_8_21_14_0_10_37_15</name>
    <dbReference type="NCBI Taxonomy" id="1975097"/>
    <lineage>
        <taxon>Bacteria</taxon>
        <taxon>Candidatus Yanofskyibacteriota</taxon>
    </lineage>
</organism>
<evidence type="ECO:0000256" key="9">
    <source>
        <dbReference type="RuleBase" id="RU003945"/>
    </source>
</evidence>
<evidence type="ECO:0000256" key="7">
    <source>
        <dbReference type="ARBA" id="ARBA00023136"/>
    </source>
</evidence>
<keyword evidence="5" id="KW-0653">Protein transport</keyword>
<keyword evidence="3" id="KW-1003">Cell membrane</keyword>
<evidence type="ECO:0000256" key="6">
    <source>
        <dbReference type="ARBA" id="ARBA00022989"/>
    </source>
</evidence>
<feature type="transmembrane region" description="Helical" evidence="10">
    <location>
        <begin position="29"/>
        <end position="48"/>
    </location>
</feature>
<dbReference type="InterPro" id="IPR028055">
    <property type="entry name" value="YidC/Oxa/ALB_C"/>
</dbReference>
<proteinExistence type="inferred from homology"/>
<reference evidence="12 13" key="1">
    <citation type="submission" date="2017-09" db="EMBL/GenBank/DDBJ databases">
        <title>Depth-based differentiation of microbial function through sediment-hosted aquifers and enrichment of novel symbionts in the deep terrestrial subsurface.</title>
        <authorList>
            <person name="Probst A.J."/>
            <person name="Ladd B."/>
            <person name="Jarett J.K."/>
            <person name="Geller-Mcgrath D.E."/>
            <person name="Sieber C.M."/>
            <person name="Emerson J.B."/>
            <person name="Anantharaman K."/>
            <person name="Thomas B.C."/>
            <person name="Malmstrom R."/>
            <person name="Stieglmeier M."/>
            <person name="Klingl A."/>
            <person name="Woyke T."/>
            <person name="Ryan C.M."/>
            <person name="Banfield J.F."/>
        </authorList>
    </citation>
    <scope>NUCLEOTIDE SEQUENCE [LARGE SCALE GENOMIC DNA]</scope>
    <source>
        <strain evidence="12">CG10_big_fil_rev_8_21_14_0_10_37_15</strain>
    </source>
</reference>
<name>A0A2H0R614_9BACT</name>
<comment type="subcellular location">
    <subcellularLocation>
        <location evidence="1">Cell membrane</location>
        <topology evidence="1">Multi-pass membrane protein</topology>
    </subcellularLocation>
    <subcellularLocation>
        <location evidence="9">Membrane</location>
        <topology evidence="9">Multi-pass membrane protein</topology>
    </subcellularLocation>
</comment>
<feature type="transmembrane region" description="Helical" evidence="10">
    <location>
        <begin position="94"/>
        <end position="118"/>
    </location>
</feature>
<evidence type="ECO:0000256" key="4">
    <source>
        <dbReference type="ARBA" id="ARBA00022692"/>
    </source>
</evidence>
<dbReference type="GO" id="GO:0015031">
    <property type="term" value="P:protein transport"/>
    <property type="evidence" value="ECO:0007669"/>
    <property type="project" value="UniProtKB-KW"/>
</dbReference>
<dbReference type="GO" id="GO:0032977">
    <property type="term" value="F:membrane insertase activity"/>
    <property type="evidence" value="ECO:0007669"/>
    <property type="project" value="InterPro"/>
</dbReference>